<dbReference type="EMBL" id="CAACYD010000007">
    <property type="protein sequence ID" value="VFA90386.1"/>
    <property type="molecule type" value="Genomic_DNA"/>
</dbReference>
<dbReference type="InterPro" id="IPR018044">
    <property type="entry name" value="Peptidase_S11"/>
</dbReference>
<evidence type="ECO:0000256" key="4">
    <source>
        <dbReference type="ARBA" id="ARBA00022960"/>
    </source>
</evidence>
<dbReference type="Proteomes" id="UP000360750">
    <property type="component" value="Unassembled WGS sequence"/>
</dbReference>
<evidence type="ECO:0000313" key="13">
    <source>
        <dbReference type="EMBL" id="VFA90386.1"/>
    </source>
</evidence>
<evidence type="ECO:0000256" key="11">
    <source>
        <dbReference type="SAM" id="Phobius"/>
    </source>
</evidence>
<dbReference type="PRINTS" id="PR00725">
    <property type="entry name" value="DADACBPTASE1"/>
</dbReference>
<gene>
    <name evidence="13" type="primary">dacB_2</name>
    <name evidence="13" type="ORF">NCTC8139_03970</name>
</gene>
<keyword evidence="11" id="KW-0812">Transmembrane</keyword>
<keyword evidence="13" id="KW-0121">Carboxypeptidase</keyword>
<keyword evidence="2" id="KW-0732">Signal</keyword>
<evidence type="ECO:0000256" key="7">
    <source>
        <dbReference type="PIRSR" id="PIRSR618044-1"/>
    </source>
</evidence>
<keyword evidence="11" id="KW-1133">Transmembrane helix</keyword>
<dbReference type="GO" id="GO:0008360">
    <property type="term" value="P:regulation of cell shape"/>
    <property type="evidence" value="ECO:0007669"/>
    <property type="project" value="UniProtKB-KW"/>
</dbReference>
<evidence type="ECO:0000259" key="12">
    <source>
        <dbReference type="Pfam" id="PF00768"/>
    </source>
</evidence>
<keyword evidence="11" id="KW-0472">Membrane</keyword>
<dbReference type="InterPro" id="IPR001967">
    <property type="entry name" value="Peptidase_S11_N"/>
</dbReference>
<dbReference type="Gene3D" id="3.40.710.10">
    <property type="entry name" value="DD-peptidase/beta-lactamase superfamily"/>
    <property type="match status" value="1"/>
</dbReference>
<protein>
    <submittedName>
        <fullName evidence="13">D-alanyl-D-alanine carboxypeptidase dacB</fullName>
        <ecNumber evidence="13">3.4.16.4</ecNumber>
    </submittedName>
</protein>
<feature type="active site" evidence="7">
    <location>
        <position position="211"/>
    </location>
</feature>
<dbReference type="EC" id="3.4.16.4" evidence="13"/>
<dbReference type="Pfam" id="PF00768">
    <property type="entry name" value="Peptidase_S11"/>
    <property type="match status" value="1"/>
</dbReference>
<keyword evidence="3 13" id="KW-0378">Hydrolase</keyword>
<keyword evidence="6" id="KW-0961">Cell wall biogenesis/degradation</keyword>
<evidence type="ECO:0000256" key="9">
    <source>
        <dbReference type="RuleBase" id="RU004016"/>
    </source>
</evidence>
<dbReference type="GO" id="GO:0009252">
    <property type="term" value="P:peptidoglycan biosynthetic process"/>
    <property type="evidence" value="ECO:0007669"/>
    <property type="project" value="UniProtKB-KW"/>
</dbReference>
<evidence type="ECO:0000256" key="8">
    <source>
        <dbReference type="PIRSR" id="PIRSR618044-2"/>
    </source>
</evidence>
<dbReference type="GO" id="GO:0009002">
    <property type="term" value="F:serine-type D-Ala-D-Ala carboxypeptidase activity"/>
    <property type="evidence" value="ECO:0007669"/>
    <property type="project" value="UniProtKB-EC"/>
</dbReference>
<sequence length="447" mass="46365">MRPGRAGNVRAVTSGWTRRTVGALAAAIVGVSVVAAAPVLPGSLIAGSATADPLAPTGRSATVTTPVTDHCPHRVGTPPAVDESEVVPPGSPTPTPLPVPTPAVGGEDLAYCGVVADPEAGPVPPGLTSAGWLVADLDSGRVIAAKDPHGRYRPASTIKILLALVALDELDLDATVVPTPEDWSAEGDSCGMGPGGHYTVRDLLTGLLVVSGNDCANALARELGGVDATLAKMNERARELGATDTRAASPSGLDAPGMSSSPYDLALFFRAAMANDTFREMISLPTYRFPGYPRRPDVPGDTDHPAYEMYSSNRLLLDGYPGMLGGKTGYTDDARKTFVAAAERDGRRIMIVKMYGLAMEGNPYWDQAKALFEYGFATPEDVEVGRLVDPAGAADPSRDPAASADPDLVSTGSDSASPMSVRVLVGLLAALAAVVLLMLGVRLSRRR</sequence>
<feature type="domain" description="Peptidase S11 D-alanyl-D-alanine carboxypeptidase A N-terminal" evidence="12">
    <location>
        <begin position="124"/>
        <end position="354"/>
    </location>
</feature>
<dbReference type="InterPro" id="IPR012338">
    <property type="entry name" value="Beta-lactam/transpept-like"/>
</dbReference>
<feature type="region of interest" description="Disordered" evidence="10">
    <location>
        <begin position="52"/>
        <end position="96"/>
    </location>
</feature>
<feature type="compositionally biased region" description="Low complexity" evidence="10">
    <location>
        <begin position="390"/>
        <end position="407"/>
    </location>
</feature>
<dbReference type="PANTHER" id="PTHR21581:SF33">
    <property type="entry name" value="D-ALANYL-D-ALANINE CARBOXYPEPTIDASE DACB"/>
    <property type="match status" value="1"/>
</dbReference>
<accession>A0ABD7V8W7</accession>
<keyword evidence="13" id="KW-0645">Protease</keyword>
<dbReference type="AlphaFoldDB" id="A0ABD7V8W7"/>
<evidence type="ECO:0000256" key="3">
    <source>
        <dbReference type="ARBA" id="ARBA00022801"/>
    </source>
</evidence>
<dbReference type="SUPFAM" id="SSF56601">
    <property type="entry name" value="beta-lactamase/transpeptidase-like"/>
    <property type="match status" value="1"/>
</dbReference>
<dbReference type="GO" id="GO:0071555">
    <property type="term" value="P:cell wall organization"/>
    <property type="evidence" value="ECO:0007669"/>
    <property type="project" value="UniProtKB-KW"/>
</dbReference>
<evidence type="ECO:0000256" key="10">
    <source>
        <dbReference type="SAM" id="MobiDB-lite"/>
    </source>
</evidence>
<keyword evidence="4" id="KW-0133">Cell shape</keyword>
<name>A0ABD7V8W7_9ACTN</name>
<feature type="transmembrane region" description="Helical" evidence="11">
    <location>
        <begin position="419"/>
        <end position="441"/>
    </location>
</feature>
<feature type="region of interest" description="Disordered" evidence="10">
    <location>
        <begin position="390"/>
        <end position="415"/>
    </location>
</feature>
<dbReference type="PANTHER" id="PTHR21581">
    <property type="entry name" value="D-ALANYL-D-ALANINE CARBOXYPEPTIDASE"/>
    <property type="match status" value="1"/>
</dbReference>
<evidence type="ECO:0000256" key="5">
    <source>
        <dbReference type="ARBA" id="ARBA00022984"/>
    </source>
</evidence>
<feature type="binding site" evidence="8">
    <location>
        <position position="327"/>
    </location>
    <ligand>
        <name>substrate</name>
    </ligand>
</feature>
<evidence type="ECO:0000313" key="14">
    <source>
        <dbReference type="Proteomes" id="UP000360750"/>
    </source>
</evidence>
<keyword evidence="5" id="KW-0573">Peptidoglycan synthesis</keyword>
<evidence type="ECO:0000256" key="1">
    <source>
        <dbReference type="ARBA" id="ARBA00007164"/>
    </source>
</evidence>
<feature type="active site" description="Acyl-ester intermediate" evidence="7">
    <location>
        <position position="156"/>
    </location>
</feature>
<comment type="caution">
    <text evidence="13">The sequence shown here is derived from an EMBL/GenBank/DDBJ whole genome shotgun (WGS) entry which is preliminary data.</text>
</comment>
<evidence type="ECO:0000256" key="2">
    <source>
        <dbReference type="ARBA" id="ARBA00022729"/>
    </source>
</evidence>
<proteinExistence type="inferred from homology"/>
<reference evidence="13 14" key="1">
    <citation type="submission" date="2019-02" db="EMBL/GenBank/DDBJ databases">
        <authorList>
            <consortium name="Pathogen Informatics"/>
        </authorList>
    </citation>
    <scope>NUCLEOTIDE SEQUENCE [LARGE SCALE GENOMIC DNA]</scope>
    <source>
        <strain evidence="13 14">3012STDY6756503</strain>
    </source>
</reference>
<feature type="active site" description="Proton acceptor" evidence="7">
    <location>
        <position position="159"/>
    </location>
</feature>
<organism evidence="13 14">
    <name type="scientific">Gordonia paraffinivorans</name>
    <dbReference type="NCBI Taxonomy" id="175628"/>
    <lineage>
        <taxon>Bacteria</taxon>
        <taxon>Bacillati</taxon>
        <taxon>Actinomycetota</taxon>
        <taxon>Actinomycetes</taxon>
        <taxon>Mycobacteriales</taxon>
        <taxon>Gordoniaceae</taxon>
        <taxon>Gordonia</taxon>
    </lineage>
</organism>
<comment type="similarity">
    <text evidence="1 9">Belongs to the peptidase S11 family.</text>
</comment>
<evidence type="ECO:0000256" key="6">
    <source>
        <dbReference type="ARBA" id="ARBA00023316"/>
    </source>
</evidence>